<comment type="caution">
    <text evidence="1">The sequence shown here is derived from an EMBL/GenBank/DDBJ whole genome shotgun (WGS) entry which is preliminary data.</text>
</comment>
<keyword evidence="2" id="KW-1185">Reference proteome</keyword>
<accession>A0ABQ4YAZ7</accession>
<gene>
    <name evidence="1" type="ORF">Tco_0707657</name>
</gene>
<dbReference type="EMBL" id="BQNB010010257">
    <property type="protein sequence ID" value="GJS74816.1"/>
    <property type="molecule type" value="Genomic_DNA"/>
</dbReference>
<organism evidence="1 2">
    <name type="scientific">Tanacetum coccineum</name>
    <dbReference type="NCBI Taxonomy" id="301880"/>
    <lineage>
        <taxon>Eukaryota</taxon>
        <taxon>Viridiplantae</taxon>
        <taxon>Streptophyta</taxon>
        <taxon>Embryophyta</taxon>
        <taxon>Tracheophyta</taxon>
        <taxon>Spermatophyta</taxon>
        <taxon>Magnoliopsida</taxon>
        <taxon>eudicotyledons</taxon>
        <taxon>Gunneridae</taxon>
        <taxon>Pentapetalae</taxon>
        <taxon>asterids</taxon>
        <taxon>campanulids</taxon>
        <taxon>Asterales</taxon>
        <taxon>Asteraceae</taxon>
        <taxon>Asteroideae</taxon>
        <taxon>Anthemideae</taxon>
        <taxon>Anthemidinae</taxon>
        <taxon>Tanacetum</taxon>
    </lineage>
</organism>
<reference evidence="1" key="2">
    <citation type="submission" date="2022-01" db="EMBL/GenBank/DDBJ databases">
        <authorList>
            <person name="Yamashiro T."/>
            <person name="Shiraishi A."/>
            <person name="Satake H."/>
            <person name="Nakayama K."/>
        </authorList>
    </citation>
    <scope>NUCLEOTIDE SEQUENCE</scope>
</reference>
<name>A0ABQ4YAZ7_9ASTR</name>
<sequence>MTLTIGSSTNQEAGQLMESQDMVLEKQPLWVWLKQRAKAHGSKRHCCDEIGESNRGETVEPRWVNEKSRDHMGKYQEGMVESHGENVESHPHNEELWNKFTLLNHTHIMRNYRTKSLRLIGSTSHPPIEKDLKQARENDKDLFEEIIEQRKLNGNFFETFMEELKKDTNDKLVEALAQLREQPLTPHSG</sequence>
<proteinExistence type="predicted"/>
<reference evidence="1" key="1">
    <citation type="journal article" date="2022" name="Int. J. Mol. Sci.">
        <title>Draft Genome of Tanacetum Coccineum: Genomic Comparison of Closely Related Tanacetum-Family Plants.</title>
        <authorList>
            <person name="Yamashiro T."/>
            <person name="Shiraishi A."/>
            <person name="Nakayama K."/>
            <person name="Satake H."/>
        </authorList>
    </citation>
    <scope>NUCLEOTIDE SEQUENCE</scope>
</reference>
<protein>
    <submittedName>
        <fullName evidence="1">Uncharacterized protein</fullName>
    </submittedName>
</protein>
<dbReference type="Proteomes" id="UP001151760">
    <property type="component" value="Unassembled WGS sequence"/>
</dbReference>
<evidence type="ECO:0000313" key="1">
    <source>
        <dbReference type="EMBL" id="GJS74816.1"/>
    </source>
</evidence>
<evidence type="ECO:0000313" key="2">
    <source>
        <dbReference type="Proteomes" id="UP001151760"/>
    </source>
</evidence>